<comment type="catalytic activity">
    <reaction evidence="12">
        <text>2 a Fe(II)-siderophore + NADP(+) + H(+) = 2 a Fe(III)-siderophore + NADPH</text>
        <dbReference type="Rhea" id="RHEA:28795"/>
        <dbReference type="Rhea" id="RHEA-COMP:11342"/>
        <dbReference type="Rhea" id="RHEA-COMP:11344"/>
        <dbReference type="ChEBI" id="CHEBI:15378"/>
        <dbReference type="ChEBI" id="CHEBI:29033"/>
        <dbReference type="ChEBI" id="CHEBI:29034"/>
        <dbReference type="ChEBI" id="CHEBI:57783"/>
        <dbReference type="ChEBI" id="CHEBI:58349"/>
        <dbReference type="EC" id="1.16.1.9"/>
    </reaction>
</comment>
<dbReference type="InterPro" id="IPR051410">
    <property type="entry name" value="Ferric/Cupric_Reductase"/>
</dbReference>
<evidence type="ECO:0000256" key="2">
    <source>
        <dbReference type="ARBA" id="ARBA00006278"/>
    </source>
</evidence>
<dbReference type="PROSITE" id="PS51384">
    <property type="entry name" value="FAD_FR"/>
    <property type="match status" value="1"/>
</dbReference>
<keyword evidence="6 13" id="KW-0812">Transmembrane</keyword>
<dbReference type="GO" id="GO:0006826">
    <property type="term" value="P:iron ion transport"/>
    <property type="evidence" value="ECO:0007669"/>
    <property type="project" value="TreeGrafter"/>
</dbReference>
<keyword evidence="7" id="KW-0249">Electron transport</keyword>
<evidence type="ECO:0000313" key="15">
    <source>
        <dbReference type="EMBL" id="KAG0647685.1"/>
    </source>
</evidence>
<dbReference type="InterPro" id="IPR017938">
    <property type="entry name" value="Riboflavin_synthase-like_b-brl"/>
</dbReference>
<evidence type="ECO:0000259" key="14">
    <source>
        <dbReference type="PROSITE" id="PS51384"/>
    </source>
</evidence>
<gene>
    <name evidence="15" type="ORF">D0Z07_6686</name>
</gene>
<dbReference type="Proteomes" id="UP000785200">
    <property type="component" value="Unassembled WGS sequence"/>
</dbReference>
<keyword evidence="4" id="KW-0813">Transport</keyword>
<dbReference type="CDD" id="cd06186">
    <property type="entry name" value="NOX_Duox_like_FAD_NADP"/>
    <property type="match status" value="1"/>
</dbReference>
<evidence type="ECO:0000256" key="7">
    <source>
        <dbReference type="ARBA" id="ARBA00022982"/>
    </source>
</evidence>
<dbReference type="InterPro" id="IPR013112">
    <property type="entry name" value="FAD-bd_8"/>
</dbReference>
<evidence type="ECO:0000313" key="16">
    <source>
        <dbReference type="Proteomes" id="UP000785200"/>
    </source>
</evidence>
<evidence type="ECO:0000256" key="12">
    <source>
        <dbReference type="ARBA" id="ARBA00048483"/>
    </source>
</evidence>
<sequence>MGSRAATMSIINLIPLFCGPRLSLITSLLGISVRTSIGTHQWFGRTAIAQMSLHTLISLRSKGISWRTMSNWTGVVAASASGVILIVSIRLVRRALYEWFLNSHLVLSIVVLIALWGHVPSKKPAEVFLWSGVSLWTLATFCHWAWFAFRNVSYGRKFARALVTRPADRYEMEKSLTSMSNVFQVDITVPRPWEVKAGQFVFLSIPKLGFFRGLRGHPFMVTWWEPEQISLLVKSRAGFTADLGRHLDKSLLAFIDGPYGTGHGFGEYGTVIMLATGIGIASHIPFIKELVGGYNDCAVKTRRIRLYWEIKEQRHERWVKHRMDQLLDADKGYVQNPLPGSFP</sequence>
<dbReference type="EC" id="1.16.1.9" evidence="3"/>
<name>A0A9P7AVY3_9HELO</name>
<evidence type="ECO:0000256" key="4">
    <source>
        <dbReference type="ARBA" id="ARBA00022448"/>
    </source>
</evidence>
<dbReference type="Gene3D" id="3.40.50.80">
    <property type="entry name" value="Nucleotide-binding domain of ferredoxin-NADP reductase (FNR) module"/>
    <property type="match status" value="1"/>
</dbReference>
<dbReference type="AlphaFoldDB" id="A0A9P7AVY3"/>
<evidence type="ECO:0000256" key="11">
    <source>
        <dbReference type="ARBA" id="ARBA00023136"/>
    </source>
</evidence>
<comment type="caution">
    <text evidence="15">The sequence shown here is derived from an EMBL/GenBank/DDBJ whole genome shotgun (WGS) entry which is preliminary data.</text>
</comment>
<dbReference type="OrthoDB" id="4494341at2759"/>
<dbReference type="Pfam" id="PF01794">
    <property type="entry name" value="Ferric_reduct"/>
    <property type="match status" value="1"/>
</dbReference>
<dbReference type="GO" id="GO:0052851">
    <property type="term" value="F:ferric-chelate reductase (NADPH) activity"/>
    <property type="evidence" value="ECO:0007669"/>
    <property type="project" value="UniProtKB-EC"/>
</dbReference>
<feature type="transmembrane region" description="Helical" evidence="13">
    <location>
        <begin position="6"/>
        <end position="30"/>
    </location>
</feature>
<protein>
    <recommendedName>
        <fullName evidence="3">ferric-chelate reductase (NADPH)</fullName>
        <ecNumber evidence="3">1.16.1.9</ecNumber>
    </recommendedName>
</protein>
<dbReference type="InterPro" id="IPR013130">
    <property type="entry name" value="Fe3_Rdtase_TM_dom"/>
</dbReference>
<feature type="transmembrane region" description="Helical" evidence="13">
    <location>
        <begin position="128"/>
        <end position="149"/>
    </location>
</feature>
<dbReference type="PANTHER" id="PTHR32361">
    <property type="entry name" value="FERRIC/CUPRIC REDUCTASE TRANSMEMBRANE COMPONENT"/>
    <property type="match status" value="1"/>
</dbReference>
<organism evidence="15 16">
    <name type="scientific">Hyphodiscus hymeniophilus</name>
    <dbReference type="NCBI Taxonomy" id="353542"/>
    <lineage>
        <taxon>Eukaryota</taxon>
        <taxon>Fungi</taxon>
        <taxon>Dikarya</taxon>
        <taxon>Ascomycota</taxon>
        <taxon>Pezizomycotina</taxon>
        <taxon>Leotiomycetes</taxon>
        <taxon>Helotiales</taxon>
        <taxon>Hyphodiscaceae</taxon>
        <taxon>Hyphodiscus</taxon>
    </lineage>
</organism>
<keyword evidence="8 13" id="KW-1133">Transmembrane helix</keyword>
<evidence type="ECO:0000256" key="5">
    <source>
        <dbReference type="ARBA" id="ARBA00022475"/>
    </source>
</evidence>
<dbReference type="GO" id="GO:0015677">
    <property type="term" value="P:copper ion import"/>
    <property type="evidence" value="ECO:0007669"/>
    <property type="project" value="TreeGrafter"/>
</dbReference>
<evidence type="ECO:0000256" key="9">
    <source>
        <dbReference type="ARBA" id="ARBA00023002"/>
    </source>
</evidence>
<dbReference type="InterPro" id="IPR039261">
    <property type="entry name" value="FNR_nucleotide-bd"/>
</dbReference>
<keyword evidence="11 13" id="KW-0472">Membrane</keyword>
<keyword evidence="10" id="KW-0406">Ion transport</keyword>
<dbReference type="InterPro" id="IPR013121">
    <property type="entry name" value="Fe_red_NAD-bd_6"/>
</dbReference>
<dbReference type="Pfam" id="PF08030">
    <property type="entry name" value="NAD_binding_6"/>
    <property type="match status" value="1"/>
</dbReference>
<dbReference type="PANTHER" id="PTHR32361:SF26">
    <property type="entry name" value="FAD-BINDING 8 DOMAIN-CONTAINING PROTEIN-RELATED"/>
    <property type="match status" value="1"/>
</dbReference>
<dbReference type="SUPFAM" id="SSF52343">
    <property type="entry name" value="Ferredoxin reductase-like, C-terminal NADP-linked domain"/>
    <property type="match status" value="1"/>
</dbReference>
<dbReference type="GO" id="GO:0006879">
    <property type="term" value="P:intracellular iron ion homeostasis"/>
    <property type="evidence" value="ECO:0007669"/>
    <property type="project" value="TreeGrafter"/>
</dbReference>
<reference evidence="15" key="1">
    <citation type="submission" date="2019-07" db="EMBL/GenBank/DDBJ databases">
        <title>Hyphodiscus hymeniophilus genome sequencing and assembly.</title>
        <authorList>
            <person name="Kramer G."/>
            <person name="Nodwell J."/>
        </authorList>
    </citation>
    <scope>NUCLEOTIDE SEQUENCE</scope>
    <source>
        <strain evidence="15">ATCC 34498</strain>
    </source>
</reference>
<comment type="similarity">
    <text evidence="2">Belongs to the ferric reductase (FRE) family.</text>
</comment>
<proteinExistence type="inferred from homology"/>
<dbReference type="EMBL" id="VNKQ01000012">
    <property type="protein sequence ID" value="KAG0647685.1"/>
    <property type="molecule type" value="Genomic_DNA"/>
</dbReference>
<evidence type="ECO:0000256" key="13">
    <source>
        <dbReference type="SAM" id="Phobius"/>
    </source>
</evidence>
<evidence type="ECO:0000256" key="1">
    <source>
        <dbReference type="ARBA" id="ARBA00004651"/>
    </source>
</evidence>
<comment type="subcellular location">
    <subcellularLocation>
        <location evidence="1">Cell membrane</location>
        <topology evidence="1">Multi-pass membrane protein</topology>
    </subcellularLocation>
</comment>
<feature type="transmembrane region" description="Helical" evidence="13">
    <location>
        <begin position="99"/>
        <end position="116"/>
    </location>
</feature>
<keyword evidence="5" id="KW-1003">Cell membrane</keyword>
<evidence type="ECO:0000256" key="3">
    <source>
        <dbReference type="ARBA" id="ARBA00012668"/>
    </source>
</evidence>
<evidence type="ECO:0000256" key="6">
    <source>
        <dbReference type="ARBA" id="ARBA00022692"/>
    </source>
</evidence>
<feature type="domain" description="FAD-binding FR-type" evidence="14">
    <location>
        <begin position="156"/>
        <end position="265"/>
    </location>
</feature>
<keyword evidence="9" id="KW-0560">Oxidoreductase</keyword>
<dbReference type="SUPFAM" id="SSF63380">
    <property type="entry name" value="Riboflavin synthase domain-like"/>
    <property type="match status" value="1"/>
</dbReference>
<dbReference type="GO" id="GO:0005886">
    <property type="term" value="C:plasma membrane"/>
    <property type="evidence" value="ECO:0007669"/>
    <property type="project" value="UniProtKB-SubCell"/>
</dbReference>
<evidence type="ECO:0000256" key="8">
    <source>
        <dbReference type="ARBA" id="ARBA00022989"/>
    </source>
</evidence>
<dbReference type="Pfam" id="PF08022">
    <property type="entry name" value="FAD_binding_8"/>
    <property type="match status" value="1"/>
</dbReference>
<feature type="transmembrane region" description="Helical" evidence="13">
    <location>
        <begin position="72"/>
        <end position="92"/>
    </location>
</feature>
<accession>A0A9P7AVY3</accession>
<dbReference type="InterPro" id="IPR017927">
    <property type="entry name" value="FAD-bd_FR_type"/>
</dbReference>
<keyword evidence="16" id="KW-1185">Reference proteome</keyword>
<evidence type="ECO:0000256" key="10">
    <source>
        <dbReference type="ARBA" id="ARBA00023065"/>
    </source>
</evidence>